<keyword evidence="3" id="KW-0813">Transport</keyword>
<evidence type="ECO:0000256" key="2">
    <source>
        <dbReference type="ARBA" id="ARBA00005695"/>
    </source>
</evidence>
<comment type="similarity">
    <text evidence="2">Belongs to the bacterial solute-binding protein 5 family.</text>
</comment>
<dbReference type="InterPro" id="IPR030678">
    <property type="entry name" value="Peptide/Ni-bd"/>
</dbReference>
<gene>
    <name evidence="7" type="ORF">MRBLWS13_003796</name>
</gene>
<dbReference type="GO" id="GO:1904680">
    <property type="term" value="F:peptide transmembrane transporter activity"/>
    <property type="evidence" value="ECO:0007669"/>
    <property type="project" value="TreeGrafter"/>
</dbReference>
<dbReference type="RefSeq" id="WP_349426880.1">
    <property type="nucleotide sequence ID" value="NZ_CP151632.1"/>
</dbReference>
<dbReference type="Gene3D" id="3.10.105.10">
    <property type="entry name" value="Dipeptide-binding Protein, Domain 3"/>
    <property type="match status" value="1"/>
</dbReference>
<name>A0AAU6SGB4_9MICO</name>
<dbReference type="GO" id="GO:0043190">
    <property type="term" value="C:ATP-binding cassette (ABC) transporter complex"/>
    <property type="evidence" value="ECO:0007669"/>
    <property type="project" value="InterPro"/>
</dbReference>
<protein>
    <submittedName>
        <fullName evidence="7">ABC transporter substrate-binding protein</fullName>
    </submittedName>
</protein>
<evidence type="ECO:0000256" key="3">
    <source>
        <dbReference type="ARBA" id="ARBA00022448"/>
    </source>
</evidence>
<feature type="domain" description="Solute-binding protein family 5" evidence="6">
    <location>
        <begin position="86"/>
        <end position="408"/>
    </location>
</feature>
<sequence>MLRRTTLAVASLLAAGLLVLTACSGGSDQAAPTTPGEPDPDASVAIRLVLEPGNLDIRETAGSALDQILVDNIYQGLVARTPEQDIVPALASDWTVSPDGLTYTFTLREGVTFHDGQELTPQDVVWSLTTRRDTPEWRDSARLANVTSIAAEGQDITLTLSAPDSTLLWNLTGRAGIVLKEGDTVDYKTAANGTGPFVLADWRQGDSITFSRNDAYWGDEAGAAEVVFDYIPDNQAALNAALAGEVDVLTGFDANLKDQIEANGDFSLVLGQSTDKGTLAFNQTSGPLADKRVRQAIRQAIDHDAVIEALASGQTQYGPIPELDPGYEDLSDLAPYDPEAARALLAEAGAEDLELTLTIPSFYSTTIPQILVSDLDEVGITLDVNSVDFTTWLTDVYTNHDYELSFVLHTEAHDFENWANPDYYFTYDNPEVQELYAESLAATDEAEAADLLEQAARIVSEDSGADWLYNGASVVAVGTNITGMPSINVNERLNIAEIAKSNG</sequence>
<keyword evidence="4 5" id="KW-0732">Signal</keyword>
<accession>A0AAU6SGB4</accession>
<dbReference type="Gene3D" id="3.40.190.10">
    <property type="entry name" value="Periplasmic binding protein-like II"/>
    <property type="match status" value="1"/>
</dbReference>
<dbReference type="Gene3D" id="3.90.76.10">
    <property type="entry name" value="Dipeptide-binding Protein, Domain 1"/>
    <property type="match status" value="1"/>
</dbReference>
<comment type="subcellular location">
    <subcellularLocation>
        <location evidence="1">Cell envelope</location>
    </subcellularLocation>
</comment>
<evidence type="ECO:0000259" key="6">
    <source>
        <dbReference type="Pfam" id="PF00496"/>
    </source>
</evidence>
<feature type="signal peptide" evidence="5">
    <location>
        <begin position="1"/>
        <end position="30"/>
    </location>
</feature>
<dbReference type="GO" id="GO:0042597">
    <property type="term" value="C:periplasmic space"/>
    <property type="evidence" value="ECO:0007669"/>
    <property type="project" value="UniProtKB-ARBA"/>
</dbReference>
<evidence type="ECO:0000313" key="7">
    <source>
        <dbReference type="EMBL" id="WZO36080.1"/>
    </source>
</evidence>
<dbReference type="AlphaFoldDB" id="A0AAU6SGB4"/>
<evidence type="ECO:0000256" key="1">
    <source>
        <dbReference type="ARBA" id="ARBA00004196"/>
    </source>
</evidence>
<dbReference type="PIRSF" id="PIRSF002741">
    <property type="entry name" value="MppA"/>
    <property type="match status" value="1"/>
</dbReference>
<evidence type="ECO:0000256" key="4">
    <source>
        <dbReference type="ARBA" id="ARBA00022729"/>
    </source>
</evidence>
<dbReference type="InterPro" id="IPR000914">
    <property type="entry name" value="SBP_5_dom"/>
</dbReference>
<proteinExistence type="inferred from homology"/>
<dbReference type="GO" id="GO:0030313">
    <property type="term" value="C:cell envelope"/>
    <property type="evidence" value="ECO:0007669"/>
    <property type="project" value="UniProtKB-SubCell"/>
</dbReference>
<dbReference type="Pfam" id="PF00496">
    <property type="entry name" value="SBP_bac_5"/>
    <property type="match status" value="1"/>
</dbReference>
<organism evidence="7">
    <name type="scientific">Microbacterium sp. LWS13-1.2</name>
    <dbReference type="NCBI Taxonomy" id="3135264"/>
    <lineage>
        <taxon>Bacteria</taxon>
        <taxon>Bacillati</taxon>
        <taxon>Actinomycetota</taxon>
        <taxon>Actinomycetes</taxon>
        <taxon>Micrococcales</taxon>
        <taxon>Microbacteriaceae</taxon>
        <taxon>Microbacterium</taxon>
    </lineage>
</organism>
<dbReference type="PANTHER" id="PTHR30290:SF10">
    <property type="entry name" value="PERIPLASMIC OLIGOPEPTIDE-BINDING PROTEIN-RELATED"/>
    <property type="match status" value="1"/>
</dbReference>
<dbReference type="EMBL" id="CP151632">
    <property type="protein sequence ID" value="WZO36080.1"/>
    <property type="molecule type" value="Genomic_DNA"/>
</dbReference>
<dbReference type="PROSITE" id="PS51257">
    <property type="entry name" value="PROKAR_LIPOPROTEIN"/>
    <property type="match status" value="1"/>
</dbReference>
<dbReference type="PANTHER" id="PTHR30290">
    <property type="entry name" value="PERIPLASMIC BINDING COMPONENT OF ABC TRANSPORTER"/>
    <property type="match status" value="1"/>
</dbReference>
<evidence type="ECO:0000256" key="5">
    <source>
        <dbReference type="SAM" id="SignalP"/>
    </source>
</evidence>
<reference evidence="7" key="1">
    <citation type="submission" date="2024-04" db="EMBL/GenBank/DDBJ databases">
        <authorList>
            <person name="Roder T."/>
            <person name="Oberhansli S."/>
            <person name="Kreuzer M."/>
        </authorList>
    </citation>
    <scope>NUCLEOTIDE SEQUENCE</scope>
    <source>
        <strain evidence="7">LWS13-1.2</strain>
    </source>
</reference>
<dbReference type="InterPro" id="IPR039424">
    <property type="entry name" value="SBP_5"/>
</dbReference>
<feature type="chain" id="PRO_5043515040" evidence="5">
    <location>
        <begin position="31"/>
        <end position="503"/>
    </location>
</feature>
<dbReference type="SUPFAM" id="SSF53850">
    <property type="entry name" value="Periplasmic binding protein-like II"/>
    <property type="match status" value="1"/>
</dbReference>
<dbReference type="GO" id="GO:0015833">
    <property type="term" value="P:peptide transport"/>
    <property type="evidence" value="ECO:0007669"/>
    <property type="project" value="TreeGrafter"/>
</dbReference>